<keyword evidence="1" id="KW-1133">Transmembrane helix</keyword>
<keyword evidence="1" id="KW-0472">Membrane</keyword>
<organism evidence="2 3">
    <name type="scientific">Flavobacterium reichenbachii</name>
    <dbReference type="NCBI Taxonomy" id="362418"/>
    <lineage>
        <taxon>Bacteria</taxon>
        <taxon>Pseudomonadati</taxon>
        <taxon>Bacteroidota</taxon>
        <taxon>Flavobacteriia</taxon>
        <taxon>Flavobacteriales</taxon>
        <taxon>Flavobacteriaceae</taxon>
        <taxon>Flavobacterium</taxon>
    </lineage>
</organism>
<keyword evidence="3" id="KW-1185">Reference proteome</keyword>
<evidence type="ECO:0000313" key="3">
    <source>
        <dbReference type="Proteomes" id="UP000028715"/>
    </source>
</evidence>
<evidence type="ECO:0000313" key="2">
    <source>
        <dbReference type="EMBL" id="KFF06067.1"/>
    </source>
</evidence>
<feature type="transmembrane region" description="Helical" evidence="1">
    <location>
        <begin position="54"/>
        <end position="73"/>
    </location>
</feature>
<evidence type="ECO:0000256" key="1">
    <source>
        <dbReference type="SAM" id="Phobius"/>
    </source>
</evidence>
<dbReference type="EMBL" id="JPRL01000001">
    <property type="protein sequence ID" value="KFF06067.1"/>
    <property type="molecule type" value="Genomic_DNA"/>
</dbReference>
<proteinExistence type="predicted"/>
<dbReference type="STRING" id="362418.IW19_11260"/>
<feature type="transmembrane region" description="Helical" evidence="1">
    <location>
        <begin position="17"/>
        <end position="34"/>
    </location>
</feature>
<name>A0A085ZNQ3_9FLAO</name>
<gene>
    <name evidence="2" type="ORF">IW19_11260</name>
</gene>
<protein>
    <submittedName>
        <fullName evidence="2">Uncharacterized protein</fullName>
    </submittedName>
</protein>
<accession>A0A085ZNQ3</accession>
<comment type="caution">
    <text evidence="2">The sequence shown here is derived from an EMBL/GenBank/DDBJ whole genome shotgun (WGS) entry which is preliminary data.</text>
</comment>
<dbReference type="Proteomes" id="UP000028715">
    <property type="component" value="Unassembled WGS sequence"/>
</dbReference>
<reference evidence="2 3" key="1">
    <citation type="submission" date="2014-07" db="EMBL/GenBank/DDBJ databases">
        <title>Genome of Flavobacterium reichenbachii LMG 25512.</title>
        <authorList>
            <person name="Stropko S.J."/>
            <person name="Pipes S.E."/>
            <person name="Newman J.D."/>
        </authorList>
    </citation>
    <scope>NUCLEOTIDE SEQUENCE [LARGE SCALE GENOMIC DNA]</scope>
    <source>
        <strain evidence="2 3">LMG 25512</strain>
    </source>
</reference>
<dbReference type="AlphaFoldDB" id="A0A085ZNQ3"/>
<keyword evidence="1" id="KW-0812">Transmembrane</keyword>
<sequence length="87" mass="10181">MYEINLLIKISKSLQRLAYVLFLFIWGEVLFYFTNYSSPRELFYKAYGADGISLYLGSILFLIIILSVLSKRVSDIADRMKKTELKK</sequence>